<name>A0ACC3AXF0_9EURO</name>
<protein>
    <submittedName>
        <fullName evidence="1">Uncharacterized protein</fullName>
    </submittedName>
</protein>
<organism evidence="1 2">
    <name type="scientific">Aspergillus melleus</name>
    <dbReference type="NCBI Taxonomy" id="138277"/>
    <lineage>
        <taxon>Eukaryota</taxon>
        <taxon>Fungi</taxon>
        <taxon>Dikarya</taxon>
        <taxon>Ascomycota</taxon>
        <taxon>Pezizomycotina</taxon>
        <taxon>Eurotiomycetes</taxon>
        <taxon>Eurotiomycetidae</taxon>
        <taxon>Eurotiales</taxon>
        <taxon>Aspergillaceae</taxon>
        <taxon>Aspergillus</taxon>
        <taxon>Aspergillus subgen. Circumdati</taxon>
    </lineage>
</organism>
<dbReference type="Proteomes" id="UP001177260">
    <property type="component" value="Unassembled WGS sequence"/>
</dbReference>
<evidence type="ECO:0000313" key="1">
    <source>
        <dbReference type="EMBL" id="KAK1142381.1"/>
    </source>
</evidence>
<keyword evidence="2" id="KW-1185">Reference proteome</keyword>
<dbReference type="EMBL" id="JAOPJF010000051">
    <property type="protein sequence ID" value="KAK1142381.1"/>
    <property type="molecule type" value="Genomic_DNA"/>
</dbReference>
<proteinExistence type="predicted"/>
<reference evidence="1 2" key="1">
    <citation type="journal article" date="2023" name="ACS Omega">
        <title>Identification of the Neoaspergillic Acid Biosynthesis Gene Cluster by Establishing an In Vitro CRISPR-Ribonucleoprotein Genetic System in Aspergillus melleus.</title>
        <authorList>
            <person name="Yuan B."/>
            <person name="Grau M.F."/>
            <person name="Murata R.M."/>
            <person name="Torok T."/>
            <person name="Venkateswaran K."/>
            <person name="Stajich J.E."/>
            <person name="Wang C.C.C."/>
        </authorList>
    </citation>
    <scope>NUCLEOTIDE SEQUENCE [LARGE SCALE GENOMIC DNA]</scope>
    <source>
        <strain evidence="1 2">IMV 1140</strain>
    </source>
</reference>
<sequence length="398" mass="44602">MAETVADLTATVNTALSKLSPTDNIPDSARFQLLDALEKLREAVEPPVQSLLNICWAAHPLVAVRTAIGMGIFDAFAGAGGVELTVDELDEKTKGDKALLVRIMRLLSAHRFFTETGVDKYQPQPLALGFASGAPPSEVIKNFHMVLRATAYVPEFLEARGYRSPDDAYDSPFQRAYGTELHHFEWLGKHPDQQHAFNVVMETSNRAVEGQQWYDFYPWEERLLAGCDADRVLLVDIGGGKGHDLARFKEKKNPTGRLIVQDLPEVIRDIQEPAAQGIELQGYNMFDAQPVRGAKAYYMRTVLHDWPDKQALQALQRIREAMTDDSVLLINENTLPETAVPQFNTSVDLIMMTMFSSLERTDKQWQGLLERAQFKVVKVWRADNQGVGSNALFEAVRV</sequence>
<evidence type="ECO:0000313" key="2">
    <source>
        <dbReference type="Proteomes" id="UP001177260"/>
    </source>
</evidence>
<gene>
    <name evidence="1" type="ORF">N8T08_007933</name>
</gene>
<accession>A0ACC3AXF0</accession>
<comment type="caution">
    <text evidence="1">The sequence shown here is derived from an EMBL/GenBank/DDBJ whole genome shotgun (WGS) entry which is preliminary data.</text>
</comment>